<organism evidence="2">
    <name type="scientific">Aplanochytrium stocchinoi</name>
    <dbReference type="NCBI Taxonomy" id="215587"/>
    <lineage>
        <taxon>Eukaryota</taxon>
        <taxon>Sar</taxon>
        <taxon>Stramenopiles</taxon>
        <taxon>Bigyra</taxon>
        <taxon>Labyrinthulomycetes</taxon>
        <taxon>Thraustochytrida</taxon>
        <taxon>Thraustochytriidae</taxon>
        <taxon>Aplanochytrium</taxon>
    </lineage>
</organism>
<feature type="chain" id="PRO_5030891526" evidence="1">
    <location>
        <begin position="20"/>
        <end position="843"/>
    </location>
</feature>
<evidence type="ECO:0000313" key="2">
    <source>
        <dbReference type="EMBL" id="CAE0447325.1"/>
    </source>
</evidence>
<dbReference type="EMBL" id="HBIN01022530">
    <property type="protein sequence ID" value="CAE0447325.1"/>
    <property type="molecule type" value="Transcribed_RNA"/>
</dbReference>
<reference evidence="2" key="1">
    <citation type="submission" date="2021-01" db="EMBL/GenBank/DDBJ databases">
        <authorList>
            <person name="Corre E."/>
            <person name="Pelletier E."/>
            <person name="Niang G."/>
            <person name="Scheremetjew M."/>
            <person name="Finn R."/>
            <person name="Kale V."/>
            <person name="Holt S."/>
            <person name="Cochrane G."/>
            <person name="Meng A."/>
            <person name="Brown T."/>
            <person name="Cohen L."/>
        </authorList>
    </citation>
    <scope>NUCLEOTIDE SEQUENCE</scope>
    <source>
        <strain evidence="2">GSBS06</strain>
    </source>
</reference>
<dbReference type="AlphaFoldDB" id="A0A7S3V2A5"/>
<proteinExistence type="predicted"/>
<sequence length="843" mass="93381">MSVLKVSVLLLLVTQISVADTGENCLNPQEDEQLKTSIKFIEKALDVVSLGLNAAAEIEKEEDVKEKLKQASVIVTLINKDLISNLTEIVEEACGHCSDILKTVKDAVADIEKTLLDIDPDWKDDPIYQTVTTAIDAVVKIAESLCSSKAAVMLMDDEDCLTPKQDKELKVSINYIEKFLEVASFALKAAAELEKDEKIKQQLEEAATIIISINENLVFDLTRIVEEACGHCSDIMKAINDAVDDIEKALLDIEPAWKDDPIYKAVTTAVDAIVKVGEDLCRTDPEWDMSLRVAHKKHAHLLKKDSCLTPEQDKEIEEVTKFAEWVFNVAVIGLNHAASKLPDGEKKTEIRLAARILQDISNDIIKNIKAIVDEDCGTCTDIVKAVLDAFDDIEKLFTDIDPEWEKNHVFEAVTHAMKLFINRVRQLCPSNQKLVKQDCLTPQQDEQLKISIKYIEKLLGAAVLALDTAAAVEQDPEIKAKVTEAAVVIKAINQDLVSKLTKIVEEACGSCSDIVDTINDAIDAIVETLAGIDPNWEKGPKFQALAAAIKFIVKFAERICSRSMSTMEIQNSCLTPQQDKELGYIADFAEKGFDVAAIGLRRAAFKQSDEGLKQEILEAADDVQAISDDTVKNLKSIADEACGTCSEVVQAIEDSFDALDQKFKDIDPNWKSKAVFEALGYAMNLVFDKIKVTCERGRFPGKNLNEDPCLKPEEREQMDKIVNYVNEFLNAAAVAIENTLSRIDDQDMKEKLKMVEIVVRAVNKDIVQNIEKIANEACGSCADVVKAIQDSLKYLQQTVKDIDPDWERNPAFSVLEVAIDGALKMANELCSHVPSQSVSVQIY</sequence>
<accession>A0A7S3V2A5</accession>
<evidence type="ECO:0000256" key="1">
    <source>
        <dbReference type="SAM" id="SignalP"/>
    </source>
</evidence>
<feature type="signal peptide" evidence="1">
    <location>
        <begin position="1"/>
        <end position="19"/>
    </location>
</feature>
<keyword evidence="1" id="KW-0732">Signal</keyword>
<gene>
    <name evidence="2" type="ORF">ASTO00021_LOCUS17298</name>
</gene>
<protein>
    <submittedName>
        <fullName evidence="2">Uncharacterized protein</fullName>
    </submittedName>
</protein>
<name>A0A7S3V2A5_9STRA</name>